<name>A0A447IGP8_9HYPH</name>
<proteinExistence type="predicted"/>
<feature type="chain" id="PRO_5019146770" evidence="1">
    <location>
        <begin position="23"/>
        <end position="128"/>
    </location>
</feature>
<evidence type="ECO:0000313" key="2">
    <source>
        <dbReference type="EMBL" id="VDS06659.1"/>
    </source>
</evidence>
<feature type="signal peptide" evidence="1">
    <location>
        <begin position="1"/>
        <end position="22"/>
    </location>
</feature>
<organism evidence="2 3">
    <name type="scientific">Devosia equisanguinis</name>
    <dbReference type="NCBI Taxonomy" id="2490941"/>
    <lineage>
        <taxon>Bacteria</taxon>
        <taxon>Pseudomonadati</taxon>
        <taxon>Pseudomonadota</taxon>
        <taxon>Alphaproteobacteria</taxon>
        <taxon>Hyphomicrobiales</taxon>
        <taxon>Devosiaceae</taxon>
        <taxon>Devosia</taxon>
    </lineage>
</organism>
<protein>
    <submittedName>
        <fullName evidence="2">Uncharacterized protein</fullName>
    </submittedName>
</protein>
<dbReference type="RefSeq" id="WP_126152173.1">
    <property type="nucleotide sequence ID" value="NZ_JBHTMH010000001.1"/>
</dbReference>
<dbReference type="OrthoDB" id="7950001at2"/>
<keyword evidence="1" id="KW-0732">Signal</keyword>
<dbReference type="EMBL" id="UZWD01000062">
    <property type="protein sequence ID" value="VDS06659.1"/>
    <property type="molecule type" value="Genomic_DNA"/>
</dbReference>
<reference evidence="2 3" key="1">
    <citation type="submission" date="2018-12" db="EMBL/GenBank/DDBJ databases">
        <authorList>
            <person name="Criscuolo A."/>
        </authorList>
    </citation>
    <scope>NUCLEOTIDE SEQUENCE [LARGE SCALE GENOMIC DNA]</scope>
    <source>
        <strain evidence="2">ACIP1116281</strain>
    </source>
</reference>
<sequence length="128" mass="13681">MNFGKTLAALVTLIGMAAPSMAGDMNPVGTWQTTTGESRYTVSLCGDGTQLCAKLTWLRADARTPENLALLNKMVVNRATATAQNKWRGTVQYGGHNVAGSVTLITNSRMTLSGCKLVACQKVDFVRL</sequence>
<dbReference type="AlphaFoldDB" id="A0A447IGP8"/>
<dbReference type="Proteomes" id="UP000268844">
    <property type="component" value="Unassembled WGS sequence"/>
</dbReference>
<keyword evidence="3" id="KW-1185">Reference proteome</keyword>
<gene>
    <name evidence="2" type="ORF">DEVEQU_03823</name>
</gene>
<evidence type="ECO:0000256" key="1">
    <source>
        <dbReference type="SAM" id="SignalP"/>
    </source>
</evidence>
<accession>A0A447IGP8</accession>
<evidence type="ECO:0000313" key="3">
    <source>
        <dbReference type="Proteomes" id="UP000268844"/>
    </source>
</evidence>